<evidence type="ECO:0000313" key="2">
    <source>
        <dbReference type="Proteomes" id="UP001231189"/>
    </source>
</evidence>
<organism evidence="1 2">
    <name type="scientific">Lolium multiflorum</name>
    <name type="common">Italian ryegrass</name>
    <name type="synonym">Lolium perenne subsp. multiflorum</name>
    <dbReference type="NCBI Taxonomy" id="4521"/>
    <lineage>
        <taxon>Eukaryota</taxon>
        <taxon>Viridiplantae</taxon>
        <taxon>Streptophyta</taxon>
        <taxon>Embryophyta</taxon>
        <taxon>Tracheophyta</taxon>
        <taxon>Spermatophyta</taxon>
        <taxon>Magnoliopsida</taxon>
        <taxon>Liliopsida</taxon>
        <taxon>Poales</taxon>
        <taxon>Poaceae</taxon>
        <taxon>BOP clade</taxon>
        <taxon>Pooideae</taxon>
        <taxon>Poodae</taxon>
        <taxon>Poeae</taxon>
        <taxon>Poeae Chloroplast Group 2 (Poeae type)</taxon>
        <taxon>Loliodinae</taxon>
        <taxon>Loliinae</taxon>
        <taxon>Lolium</taxon>
    </lineage>
</organism>
<protein>
    <submittedName>
        <fullName evidence="1">Uncharacterized protein</fullName>
    </submittedName>
</protein>
<keyword evidence="2" id="KW-1185">Reference proteome</keyword>
<dbReference type="AlphaFoldDB" id="A0AAD8RIX3"/>
<gene>
    <name evidence="1" type="ORF">QYE76_000318</name>
</gene>
<name>A0AAD8RIX3_LOLMU</name>
<dbReference type="Proteomes" id="UP001231189">
    <property type="component" value="Unassembled WGS sequence"/>
</dbReference>
<sequence length="175" mass="19834">MDGMLNNQDMGMVEKMAINLADMAYDDEALQVEEEISCKLLFSKSLLVNNQDMGMVEKMAINLADMAYDDEALQVEEEISCKLLFSKSLLTLVKGCLIAGKLKKQIHELDEKLTVFKGALFRTATEQKEQTRYFSKKIHELDEKLTVIESSPESASSRGAHDEMSCLDDQKYYDL</sequence>
<comment type="caution">
    <text evidence="1">The sequence shown here is derived from an EMBL/GenBank/DDBJ whole genome shotgun (WGS) entry which is preliminary data.</text>
</comment>
<accession>A0AAD8RIX3</accession>
<dbReference type="EMBL" id="JAUUTY010000005">
    <property type="protein sequence ID" value="KAK1626003.1"/>
    <property type="molecule type" value="Genomic_DNA"/>
</dbReference>
<proteinExistence type="predicted"/>
<reference evidence="1" key="1">
    <citation type="submission" date="2023-07" db="EMBL/GenBank/DDBJ databases">
        <title>A chromosome-level genome assembly of Lolium multiflorum.</title>
        <authorList>
            <person name="Chen Y."/>
            <person name="Copetti D."/>
            <person name="Kolliker R."/>
            <person name="Studer B."/>
        </authorList>
    </citation>
    <scope>NUCLEOTIDE SEQUENCE</scope>
    <source>
        <strain evidence="1">02402/16</strain>
        <tissue evidence="1">Leaf</tissue>
    </source>
</reference>
<evidence type="ECO:0000313" key="1">
    <source>
        <dbReference type="EMBL" id="KAK1626003.1"/>
    </source>
</evidence>